<gene>
    <name evidence="1" type="ORF">LZA78_15710</name>
</gene>
<dbReference type="Proteomes" id="UP001521181">
    <property type="component" value="Unassembled WGS sequence"/>
</dbReference>
<protein>
    <submittedName>
        <fullName evidence="1">Uncharacterized protein</fullName>
    </submittedName>
</protein>
<evidence type="ECO:0000313" key="1">
    <source>
        <dbReference type="EMBL" id="MCE5974930.1"/>
    </source>
</evidence>
<dbReference type="EMBL" id="JAJUOS010000014">
    <property type="protein sequence ID" value="MCE5974930.1"/>
    <property type="molecule type" value="Genomic_DNA"/>
</dbReference>
<organism evidence="1 2">
    <name type="scientific">Rhodobacter flavimaris</name>
    <dbReference type="NCBI Taxonomy" id="2907145"/>
    <lineage>
        <taxon>Bacteria</taxon>
        <taxon>Pseudomonadati</taxon>
        <taxon>Pseudomonadota</taxon>
        <taxon>Alphaproteobacteria</taxon>
        <taxon>Rhodobacterales</taxon>
        <taxon>Rhodobacter group</taxon>
        <taxon>Rhodobacter</taxon>
    </lineage>
</organism>
<name>A0ABS8Z4R5_9RHOB</name>
<keyword evidence="2" id="KW-1185">Reference proteome</keyword>
<accession>A0ABS8Z4R5</accession>
<sequence>MLPSRFYENTYTEADTKRLCDTSGLKPADLGAFRKTLEDCAAIYRWEAAKHKDIPRHTDLRRELAVPQTRLRSLRAALAGLSNEARSELDLGVFRKADQDAMRHITGNLDADAPALVLPLLNPDQSVSLDLADLEKLLGGLEEALSQAVDRLPNQRRGQSRDYGLRLWITNIRDLWQSTTSTPFTRDATADNEPITPAADFCVNAFKMIEPKYPNSRILRELKDCISRQKITGRIVAQNQQ</sequence>
<comment type="caution">
    <text evidence="1">The sequence shown here is derived from an EMBL/GenBank/DDBJ whole genome shotgun (WGS) entry which is preliminary data.</text>
</comment>
<dbReference type="RefSeq" id="WP_233677865.1">
    <property type="nucleotide sequence ID" value="NZ_JAJUOS010000014.1"/>
</dbReference>
<proteinExistence type="predicted"/>
<evidence type="ECO:0000313" key="2">
    <source>
        <dbReference type="Proteomes" id="UP001521181"/>
    </source>
</evidence>
<reference evidence="1 2" key="1">
    <citation type="submission" date="2021-12" db="EMBL/GenBank/DDBJ databases">
        <title>Sinirhodobacter sp. WL0062 is a bacterium isolated from seawater.</title>
        <authorList>
            <person name="Wang L."/>
            <person name="He W."/>
            <person name="Zhang D.-F."/>
        </authorList>
    </citation>
    <scope>NUCLEOTIDE SEQUENCE [LARGE SCALE GENOMIC DNA]</scope>
    <source>
        <strain evidence="1 2">WL0062</strain>
    </source>
</reference>